<protein>
    <recommendedName>
        <fullName evidence="3 12">Pyruvate kinase</fullName>
        <ecNumber evidence="3 12">2.7.1.40</ecNumber>
    </recommendedName>
</protein>
<dbReference type="EMBL" id="JADJOT010000011">
    <property type="protein sequence ID" value="MBK7955877.1"/>
    <property type="molecule type" value="Genomic_DNA"/>
</dbReference>
<evidence type="ECO:0000256" key="10">
    <source>
        <dbReference type="ARBA" id="ARBA00023152"/>
    </source>
</evidence>
<evidence type="ECO:0000256" key="12">
    <source>
        <dbReference type="NCBIfam" id="TIGR01064"/>
    </source>
</evidence>
<dbReference type="NCBIfam" id="NF004978">
    <property type="entry name" value="PRK06354.1"/>
    <property type="match status" value="1"/>
</dbReference>
<proteinExistence type="inferred from homology"/>
<dbReference type="SUPFAM" id="SSF52935">
    <property type="entry name" value="PK C-terminal domain-like"/>
    <property type="match status" value="1"/>
</dbReference>
<keyword evidence="11 16" id="KW-0670">Pyruvate</keyword>
<dbReference type="FunFam" id="2.40.33.10:FF:000001">
    <property type="entry name" value="Pyruvate kinase"/>
    <property type="match status" value="1"/>
</dbReference>
<dbReference type="EC" id="2.7.1.40" evidence="3 12"/>
<name>A0A935TEJ0_9PROT</name>
<dbReference type="GO" id="GO:0004743">
    <property type="term" value="F:pyruvate kinase activity"/>
    <property type="evidence" value="ECO:0007669"/>
    <property type="project" value="UniProtKB-UniRule"/>
</dbReference>
<dbReference type="Gene3D" id="2.40.33.10">
    <property type="entry name" value="PK beta-barrel domain-like"/>
    <property type="match status" value="1"/>
</dbReference>
<evidence type="ECO:0000256" key="3">
    <source>
        <dbReference type="ARBA" id="ARBA00012142"/>
    </source>
</evidence>
<dbReference type="GO" id="GO:0000287">
    <property type="term" value="F:magnesium ion binding"/>
    <property type="evidence" value="ECO:0007669"/>
    <property type="project" value="UniProtKB-UniRule"/>
</dbReference>
<dbReference type="SUPFAM" id="SSF50800">
    <property type="entry name" value="PK beta-barrel domain-like"/>
    <property type="match status" value="1"/>
</dbReference>
<dbReference type="Pfam" id="PF00224">
    <property type="entry name" value="PK"/>
    <property type="match status" value="1"/>
</dbReference>
<dbReference type="Gene3D" id="3.20.20.60">
    <property type="entry name" value="Phosphoenolpyruvate-binding domains"/>
    <property type="match status" value="1"/>
</dbReference>
<accession>A0A935TEJ0</accession>
<dbReference type="InterPro" id="IPR015795">
    <property type="entry name" value="Pyrv_Knase_C"/>
</dbReference>
<keyword evidence="8" id="KW-0067">ATP-binding</keyword>
<evidence type="ECO:0000256" key="8">
    <source>
        <dbReference type="ARBA" id="ARBA00022840"/>
    </source>
</evidence>
<keyword evidence="6" id="KW-0547">Nucleotide-binding</keyword>
<evidence type="ECO:0000256" key="7">
    <source>
        <dbReference type="ARBA" id="ARBA00022777"/>
    </source>
</evidence>
<dbReference type="SUPFAM" id="SSF51621">
    <property type="entry name" value="Phosphoenolpyruvate/pyruvate domain"/>
    <property type="match status" value="1"/>
</dbReference>
<evidence type="ECO:0000259" key="15">
    <source>
        <dbReference type="Pfam" id="PF02887"/>
    </source>
</evidence>
<dbReference type="Gene3D" id="3.40.1380.20">
    <property type="entry name" value="Pyruvate kinase, C-terminal domain"/>
    <property type="match status" value="1"/>
</dbReference>
<comment type="pathway">
    <text evidence="1 13">Carbohydrate degradation; glycolysis; pyruvate from D-glyceraldehyde 3-phosphate: step 5/5.</text>
</comment>
<evidence type="ECO:0000256" key="2">
    <source>
        <dbReference type="ARBA" id="ARBA00008663"/>
    </source>
</evidence>
<dbReference type="InterPro" id="IPR040442">
    <property type="entry name" value="Pyrv_kinase-like_dom_sf"/>
</dbReference>
<dbReference type="InterPro" id="IPR036918">
    <property type="entry name" value="Pyrv_Knase_C_sf"/>
</dbReference>
<comment type="catalytic activity">
    <reaction evidence="13">
        <text>pyruvate + ATP = phosphoenolpyruvate + ADP + H(+)</text>
        <dbReference type="Rhea" id="RHEA:18157"/>
        <dbReference type="ChEBI" id="CHEBI:15361"/>
        <dbReference type="ChEBI" id="CHEBI:15378"/>
        <dbReference type="ChEBI" id="CHEBI:30616"/>
        <dbReference type="ChEBI" id="CHEBI:58702"/>
        <dbReference type="ChEBI" id="CHEBI:456216"/>
        <dbReference type="EC" id="2.7.1.40"/>
    </reaction>
</comment>
<feature type="domain" description="Pyruvate kinase barrel" evidence="14">
    <location>
        <begin position="1"/>
        <end position="323"/>
    </location>
</feature>
<dbReference type="PANTHER" id="PTHR11817">
    <property type="entry name" value="PYRUVATE KINASE"/>
    <property type="match status" value="1"/>
</dbReference>
<evidence type="ECO:0000256" key="9">
    <source>
        <dbReference type="ARBA" id="ARBA00022842"/>
    </source>
</evidence>
<feature type="domain" description="Pyruvate kinase C-terminal" evidence="15">
    <location>
        <begin position="358"/>
        <end position="470"/>
    </location>
</feature>
<evidence type="ECO:0000256" key="4">
    <source>
        <dbReference type="ARBA" id="ARBA00022679"/>
    </source>
</evidence>
<evidence type="ECO:0000256" key="11">
    <source>
        <dbReference type="ARBA" id="ARBA00023317"/>
    </source>
</evidence>
<comment type="caution">
    <text evidence="16">The sequence shown here is derived from an EMBL/GenBank/DDBJ whole genome shotgun (WGS) entry which is preliminary data.</text>
</comment>
<evidence type="ECO:0000256" key="1">
    <source>
        <dbReference type="ARBA" id="ARBA00004997"/>
    </source>
</evidence>
<evidence type="ECO:0000313" key="16">
    <source>
        <dbReference type="EMBL" id="MBK7955877.1"/>
    </source>
</evidence>
<dbReference type="NCBIfam" id="NF004491">
    <property type="entry name" value="PRK05826.1"/>
    <property type="match status" value="1"/>
</dbReference>
<evidence type="ECO:0000259" key="14">
    <source>
        <dbReference type="Pfam" id="PF00224"/>
    </source>
</evidence>
<dbReference type="GO" id="GO:0005524">
    <property type="term" value="F:ATP binding"/>
    <property type="evidence" value="ECO:0007669"/>
    <property type="project" value="UniProtKB-KW"/>
</dbReference>
<evidence type="ECO:0000313" key="17">
    <source>
        <dbReference type="Proteomes" id="UP000706151"/>
    </source>
</evidence>
<dbReference type="Proteomes" id="UP000706151">
    <property type="component" value="Unassembled WGS sequence"/>
</dbReference>
<dbReference type="Pfam" id="PF02887">
    <property type="entry name" value="PK_C"/>
    <property type="match status" value="1"/>
</dbReference>
<keyword evidence="10 13" id="KW-0324">Glycolysis</keyword>
<gene>
    <name evidence="16" type="primary">pyk</name>
    <name evidence="16" type="ORF">IPK02_19130</name>
</gene>
<dbReference type="InterPro" id="IPR001697">
    <property type="entry name" value="Pyr_Knase"/>
</dbReference>
<evidence type="ECO:0000256" key="13">
    <source>
        <dbReference type="RuleBase" id="RU000504"/>
    </source>
</evidence>
<dbReference type="PRINTS" id="PR01050">
    <property type="entry name" value="PYRUVTKNASE"/>
</dbReference>
<comment type="similarity">
    <text evidence="2 13">Belongs to the pyruvate kinase family.</text>
</comment>
<dbReference type="GO" id="GO:0030955">
    <property type="term" value="F:potassium ion binding"/>
    <property type="evidence" value="ECO:0007669"/>
    <property type="project" value="UniProtKB-UniRule"/>
</dbReference>
<keyword evidence="9 13" id="KW-0460">Magnesium</keyword>
<dbReference type="InterPro" id="IPR015806">
    <property type="entry name" value="Pyrv_Knase_insert_dom_sf"/>
</dbReference>
<evidence type="ECO:0000256" key="6">
    <source>
        <dbReference type="ARBA" id="ARBA00022741"/>
    </source>
</evidence>
<keyword evidence="4 13" id="KW-0808">Transferase</keyword>
<organism evidence="16 17">
    <name type="scientific">Candidatus Accumulibacter affinis</name>
    <dbReference type="NCBI Taxonomy" id="2954384"/>
    <lineage>
        <taxon>Bacteria</taxon>
        <taxon>Pseudomonadati</taxon>
        <taxon>Pseudomonadota</taxon>
        <taxon>Betaproteobacteria</taxon>
        <taxon>Candidatus Accumulibacter</taxon>
    </lineage>
</organism>
<keyword evidence="5" id="KW-0479">Metal-binding</keyword>
<dbReference type="InterPro" id="IPR011037">
    <property type="entry name" value="Pyrv_Knase-like_insert_dom_sf"/>
</dbReference>
<sequence length="472" mass="49758">MRRTKIVATVGPATAEPEALRQLLEAGVDVVRLNAAHADMETHSRNARRVRELAQVLGRSVGILVDLPGPKIRSGVVAGDEVELESGQEFVLSGGDDGRGDARHVATTLPDLAQWVCSGDDVYLADGAIVLRVLASVGNDVRTEVVRGGTLRSRKGMHLPRAEGHVDPFTERDALALEMAVAAKVDFIGLSFVRRAEDVERVRAMLPKRGVRPALVPKIETAAAIDNLDGIISAADAVMVARGDLGIQMPARRVPLLQKEIIRLCNLAGKPVITATQMLESMTRSPLPTRAEVNDVANAVLDGTDALMLSEETAVGLFASETVRMMSEVAESAEGWPRLRVDPAASSVGADSDRVAWAVAHAAVQAAEELGVAAILCPTRSGDTARRVAAFRPKVPIAGISPSALVLGGLSLVWGVQPLAVVHNADRGEQLRLAIAAARTAGIVREGDLVAMVFGSAGPRAGSTDSVRIVRV</sequence>
<dbReference type="InterPro" id="IPR015813">
    <property type="entry name" value="Pyrv/PenolPyrv_kinase-like_dom"/>
</dbReference>
<keyword evidence="7 13" id="KW-0418">Kinase</keyword>
<dbReference type="GO" id="GO:0016301">
    <property type="term" value="F:kinase activity"/>
    <property type="evidence" value="ECO:0007669"/>
    <property type="project" value="UniProtKB-KW"/>
</dbReference>
<dbReference type="AlphaFoldDB" id="A0A935TEJ0"/>
<dbReference type="NCBIfam" id="TIGR01064">
    <property type="entry name" value="pyruv_kin"/>
    <property type="match status" value="1"/>
</dbReference>
<evidence type="ECO:0000256" key="5">
    <source>
        <dbReference type="ARBA" id="ARBA00022723"/>
    </source>
</evidence>
<reference evidence="16 17" key="1">
    <citation type="submission" date="2020-10" db="EMBL/GenBank/DDBJ databases">
        <title>Connecting structure to function with the recovery of over 1000 high-quality activated sludge metagenome-assembled genomes encoding full-length rRNA genes using long-read sequencing.</title>
        <authorList>
            <person name="Singleton C.M."/>
            <person name="Petriglieri F."/>
            <person name="Kristensen J.M."/>
            <person name="Kirkegaard R.H."/>
            <person name="Michaelsen T.Y."/>
            <person name="Andersen M.H."/>
            <person name="Karst S.M."/>
            <person name="Dueholm M.S."/>
            <person name="Nielsen P.H."/>
            <person name="Albertsen M."/>
        </authorList>
    </citation>
    <scope>NUCLEOTIDE SEQUENCE [LARGE SCALE GENOMIC DNA]</scope>
    <source>
        <strain evidence="16">Fred_18-Q3-R57-64_BAT3C.720</strain>
    </source>
</reference>
<dbReference type="InterPro" id="IPR015793">
    <property type="entry name" value="Pyrv_Knase_brl"/>
</dbReference>